<name>A0AAU0MXG2_9GAMM</name>
<evidence type="ECO:0000256" key="3">
    <source>
        <dbReference type="ARBA" id="ARBA00022452"/>
    </source>
</evidence>
<evidence type="ECO:0000256" key="9">
    <source>
        <dbReference type="RuleBase" id="RU003357"/>
    </source>
</evidence>
<comment type="subcellular location">
    <subcellularLocation>
        <location evidence="1 8">Cell outer membrane</location>
        <topology evidence="1 8">Multi-pass membrane protein</topology>
    </subcellularLocation>
</comment>
<evidence type="ECO:0000259" key="11">
    <source>
        <dbReference type="Pfam" id="PF00593"/>
    </source>
</evidence>
<evidence type="ECO:0000256" key="2">
    <source>
        <dbReference type="ARBA" id="ARBA00022448"/>
    </source>
</evidence>
<protein>
    <submittedName>
        <fullName evidence="13">TonB-dependent receptor</fullName>
    </submittedName>
</protein>
<keyword evidence="7 8" id="KW-0998">Cell outer membrane</keyword>
<evidence type="ECO:0000256" key="10">
    <source>
        <dbReference type="SAM" id="SignalP"/>
    </source>
</evidence>
<evidence type="ECO:0000256" key="4">
    <source>
        <dbReference type="ARBA" id="ARBA00022692"/>
    </source>
</evidence>
<comment type="similarity">
    <text evidence="8 9">Belongs to the TonB-dependent receptor family.</text>
</comment>
<reference evidence="13 14" key="1">
    <citation type="submission" date="2023-10" db="EMBL/GenBank/DDBJ databases">
        <title>Description of Microbulbifer bruguierae sp. nov., isolated from the sediments of mangrove plant Bruguiera sexangula and comparative genomic analyses of the genus Microbulbifer.</title>
        <authorList>
            <person name="Long M."/>
        </authorList>
    </citation>
    <scope>NUCLEOTIDE SEQUENCE [LARGE SCALE GENOMIC DNA]</scope>
    <source>
        <strain evidence="13 14">SPO729</strain>
    </source>
</reference>
<dbReference type="PANTHER" id="PTHR40980">
    <property type="entry name" value="PLUG DOMAIN-CONTAINING PROTEIN"/>
    <property type="match status" value="1"/>
</dbReference>
<dbReference type="Gene3D" id="2.170.130.10">
    <property type="entry name" value="TonB-dependent receptor, plug domain"/>
    <property type="match status" value="1"/>
</dbReference>
<feature type="domain" description="TonB-dependent receptor-like beta-barrel" evidence="11">
    <location>
        <begin position="479"/>
        <end position="983"/>
    </location>
</feature>
<dbReference type="InterPro" id="IPR012910">
    <property type="entry name" value="Plug_dom"/>
</dbReference>
<dbReference type="InterPro" id="IPR039426">
    <property type="entry name" value="TonB-dep_rcpt-like"/>
</dbReference>
<dbReference type="Gene3D" id="2.40.170.20">
    <property type="entry name" value="TonB-dependent receptor, beta-barrel domain"/>
    <property type="match status" value="1"/>
</dbReference>
<evidence type="ECO:0000256" key="5">
    <source>
        <dbReference type="ARBA" id="ARBA00023077"/>
    </source>
</evidence>
<sequence length="1038" mass="115307">MHNMRHTKMALAVRSALMLTLTAAPAWAQDAQPVDNQKIEQSTVKQVVKKEDGREPMETVEVVGIRGALQDNLNNKRYSNAVKDSLNLADVDKNPDKNLAEALQRISGVQITRDFGEGATISIRGTNVNFTNTLLNGQNMKSAQSLPLRDEMNAFDFSSVAAEQVAQIEVYKSPQADIDAGGIGGTVILKTKKPLDRPSGDGYLKIENSYNDGSGKSSPQFGSLYNWKTADETFGASVNLSYQELNLQRDGNEAIAGWWEYYRDDQPNQLANSIDGVSLYSTRSATYEKPGAMMGIPGSARFERDRERLGGTVSFQYRPADNLDFNLEYTRNHTDDPNTSHNLYSRAYLLARSAYSTGGEPEPGFEVDRVGDLLLHAEQDIYDVQYVNSAGTRYWGTPSNLINMEFQDRDGSEMTSDMLNLSGTWENDNFNVQMQLGRSTGKSHIDDFGTHFGLNIDHVDGNSDLPVIDNGLAGVSIYYDYDPGANMAGWGVSGDGEWLKHPTTEMSMRDLFKTMQDRENTENFVQADTLWTLDENTWFVDSIKFGAKYRDLSSSNVRSAASSRLASGVEVLAGDLAGGVVSGIRDDIDRMPTAYFDVDTGKRDALWNDGLLLVEDLGACDDLIASAGGSYQGCRTDYLETVSQFYDQTQDIASFYTMVNFSGEIFRGNVGVRVVDTERESLTRQADGDGYKDVITESSTTDVLPSLNLSVNLTDELLLRTAASKVISHPALYQIRDGFRVTGNYDASGVLLSEGSQRTGAKGNPDLKSYEAKQYELGAEWYFTESSMFGVTAFYKDISNMIRKQLGIQNLSGQGLTDAFGNELEGDYAITSYYNVGKQTINGYEVQFQHDFQNGFGVLANYTFVNIPMERFTTQSIEPLYLEDANGLVVDSNDRATITGYEASNPEIDEVRTPGNSEDTYNLSAFYENDTFSARLSYNYRSMYFDSDDSLASRVRDDREQVDLKLTYNLTDNLTAALSVYNLTNVNDDYFLLRDQLEAPEGGIPAGMEAYYSERIGKVAHNSYETGRRYFASINWAF</sequence>
<keyword evidence="3 8" id="KW-1134">Transmembrane beta strand</keyword>
<keyword evidence="14" id="KW-1185">Reference proteome</keyword>
<keyword evidence="6 8" id="KW-0472">Membrane</keyword>
<dbReference type="PROSITE" id="PS52016">
    <property type="entry name" value="TONB_DEPENDENT_REC_3"/>
    <property type="match status" value="1"/>
</dbReference>
<accession>A0AAU0MXG2</accession>
<dbReference type="InterPro" id="IPR010104">
    <property type="entry name" value="TonB_rcpt_bac"/>
</dbReference>
<dbReference type="GO" id="GO:0009279">
    <property type="term" value="C:cell outer membrane"/>
    <property type="evidence" value="ECO:0007669"/>
    <property type="project" value="UniProtKB-SubCell"/>
</dbReference>
<dbReference type="RefSeq" id="WP_318953779.1">
    <property type="nucleotide sequence ID" value="NZ_CP137555.1"/>
</dbReference>
<dbReference type="InterPro" id="IPR037066">
    <property type="entry name" value="Plug_dom_sf"/>
</dbReference>
<keyword evidence="13" id="KW-0675">Receptor</keyword>
<evidence type="ECO:0000313" key="13">
    <source>
        <dbReference type="EMBL" id="WOX05305.1"/>
    </source>
</evidence>
<feature type="chain" id="PRO_5044006618" evidence="10">
    <location>
        <begin position="29"/>
        <end position="1038"/>
    </location>
</feature>
<dbReference type="AlphaFoldDB" id="A0AAU0MXG2"/>
<evidence type="ECO:0000259" key="12">
    <source>
        <dbReference type="Pfam" id="PF07715"/>
    </source>
</evidence>
<evidence type="ECO:0000256" key="8">
    <source>
        <dbReference type="PROSITE-ProRule" id="PRU01360"/>
    </source>
</evidence>
<evidence type="ECO:0000256" key="6">
    <source>
        <dbReference type="ARBA" id="ARBA00023136"/>
    </source>
</evidence>
<dbReference type="NCBIfam" id="TIGR01782">
    <property type="entry name" value="TonB-Xanth-Caul"/>
    <property type="match status" value="1"/>
</dbReference>
<feature type="domain" description="TonB-dependent receptor plug" evidence="12">
    <location>
        <begin position="84"/>
        <end position="186"/>
    </location>
</feature>
<dbReference type="EMBL" id="CP137555">
    <property type="protein sequence ID" value="WOX05305.1"/>
    <property type="molecule type" value="Genomic_DNA"/>
</dbReference>
<evidence type="ECO:0000256" key="7">
    <source>
        <dbReference type="ARBA" id="ARBA00023237"/>
    </source>
</evidence>
<keyword evidence="10" id="KW-0732">Signal</keyword>
<dbReference type="Proteomes" id="UP001302477">
    <property type="component" value="Chromosome"/>
</dbReference>
<dbReference type="Pfam" id="PF07715">
    <property type="entry name" value="Plug"/>
    <property type="match status" value="1"/>
</dbReference>
<evidence type="ECO:0000256" key="1">
    <source>
        <dbReference type="ARBA" id="ARBA00004571"/>
    </source>
</evidence>
<dbReference type="InterPro" id="IPR000531">
    <property type="entry name" value="Beta-barrel_TonB"/>
</dbReference>
<dbReference type="KEGG" id="mpaf:R5R33_16390"/>
<keyword evidence="5 9" id="KW-0798">TonB box</keyword>
<dbReference type="Pfam" id="PF00593">
    <property type="entry name" value="TonB_dep_Rec_b-barrel"/>
    <property type="match status" value="1"/>
</dbReference>
<dbReference type="SUPFAM" id="SSF56935">
    <property type="entry name" value="Porins"/>
    <property type="match status" value="1"/>
</dbReference>
<keyword evidence="4 8" id="KW-0812">Transmembrane</keyword>
<feature type="signal peptide" evidence="10">
    <location>
        <begin position="1"/>
        <end position="28"/>
    </location>
</feature>
<dbReference type="InterPro" id="IPR036942">
    <property type="entry name" value="Beta-barrel_TonB_sf"/>
</dbReference>
<keyword evidence="2 8" id="KW-0813">Transport</keyword>
<gene>
    <name evidence="13" type="ORF">R5R33_16390</name>
</gene>
<dbReference type="PANTHER" id="PTHR40980:SF3">
    <property type="entry name" value="TONB-DEPENDENT RECEPTOR-LIKE BETA-BARREL DOMAIN-CONTAINING PROTEIN"/>
    <property type="match status" value="1"/>
</dbReference>
<evidence type="ECO:0000313" key="14">
    <source>
        <dbReference type="Proteomes" id="UP001302477"/>
    </source>
</evidence>
<organism evidence="13 14">
    <name type="scientific">Microbulbifer pacificus</name>
    <dbReference type="NCBI Taxonomy" id="407164"/>
    <lineage>
        <taxon>Bacteria</taxon>
        <taxon>Pseudomonadati</taxon>
        <taxon>Pseudomonadota</taxon>
        <taxon>Gammaproteobacteria</taxon>
        <taxon>Cellvibrionales</taxon>
        <taxon>Microbulbiferaceae</taxon>
        <taxon>Microbulbifer</taxon>
    </lineage>
</organism>
<proteinExistence type="inferred from homology"/>